<comment type="caution">
    <text evidence="2">The sequence shown here is derived from an EMBL/GenBank/DDBJ whole genome shotgun (WGS) entry which is preliminary data.</text>
</comment>
<dbReference type="EMBL" id="LTAZ01000017">
    <property type="protein sequence ID" value="KYH23985.1"/>
    <property type="molecule type" value="Genomic_DNA"/>
</dbReference>
<reference evidence="2 3" key="1">
    <citation type="submission" date="2016-02" db="EMBL/GenBank/DDBJ databases">
        <title>Genome sequence of Halalkalicoccus paucihalophilus DSM 24557.</title>
        <authorList>
            <person name="Poehlein A."/>
            <person name="Daniel R."/>
        </authorList>
    </citation>
    <scope>NUCLEOTIDE SEQUENCE [LARGE SCALE GENOMIC DNA]</scope>
    <source>
        <strain evidence="2 3">DSM 24557</strain>
    </source>
</reference>
<accession>A0A151A8M1</accession>
<dbReference type="Proteomes" id="UP000075321">
    <property type="component" value="Unassembled WGS sequence"/>
</dbReference>
<name>A0A151A8M1_9EURY</name>
<dbReference type="PATRIC" id="fig|1008153.3.peg.4356"/>
<evidence type="ECO:0000313" key="3">
    <source>
        <dbReference type="Proteomes" id="UP000075321"/>
    </source>
</evidence>
<keyword evidence="3" id="KW-1185">Reference proteome</keyword>
<gene>
    <name evidence="2" type="ORF">HAPAU_40640</name>
</gene>
<dbReference type="RefSeq" id="WP_245634265.1">
    <property type="nucleotide sequence ID" value="NZ_LTAZ01000017.1"/>
</dbReference>
<sequence length="48" mass="5353">MSTKNADTKEGIDKRTRRTAVESMSIDRHAGEPSEFDVYSESGTVYQA</sequence>
<organism evidence="2 3">
    <name type="scientific">Halalkalicoccus paucihalophilus</name>
    <dbReference type="NCBI Taxonomy" id="1008153"/>
    <lineage>
        <taxon>Archaea</taxon>
        <taxon>Methanobacteriati</taxon>
        <taxon>Methanobacteriota</taxon>
        <taxon>Stenosarchaea group</taxon>
        <taxon>Halobacteria</taxon>
        <taxon>Halobacteriales</taxon>
        <taxon>Halococcaceae</taxon>
        <taxon>Halalkalicoccus</taxon>
    </lineage>
</organism>
<feature type="compositionally biased region" description="Basic and acidic residues" evidence="1">
    <location>
        <begin position="1"/>
        <end position="14"/>
    </location>
</feature>
<protein>
    <submittedName>
        <fullName evidence="2">Uncharacterized protein</fullName>
    </submittedName>
</protein>
<evidence type="ECO:0000313" key="2">
    <source>
        <dbReference type="EMBL" id="KYH23985.1"/>
    </source>
</evidence>
<feature type="region of interest" description="Disordered" evidence="1">
    <location>
        <begin position="1"/>
        <end position="48"/>
    </location>
</feature>
<evidence type="ECO:0000256" key="1">
    <source>
        <dbReference type="SAM" id="MobiDB-lite"/>
    </source>
</evidence>
<dbReference type="AlphaFoldDB" id="A0A151A8M1"/>
<proteinExistence type="predicted"/>